<comment type="caution">
    <text evidence="4">The sequence shown here is derived from an EMBL/GenBank/DDBJ whole genome shotgun (WGS) entry which is preliminary data.</text>
</comment>
<feature type="coiled-coil region" evidence="1">
    <location>
        <begin position="498"/>
        <end position="560"/>
    </location>
</feature>
<organism evidence="4">
    <name type="scientific">Menopon gallinae</name>
    <name type="common">poultry shaft louse</name>
    <dbReference type="NCBI Taxonomy" id="328185"/>
    <lineage>
        <taxon>Eukaryota</taxon>
        <taxon>Metazoa</taxon>
        <taxon>Ecdysozoa</taxon>
        <taxon>Arthropoda</taxon>
        <taxon>Hexapoda</taxon>
        <taxon>Insecta</taxon>
        <taxon>Pterygota</taxon>
        <taxon>Neoptera</taxon>
        <taxon>Paraneoptera</taxon>
        <taxon>Psocodea</taxon>
        <taxon>Troctomorpha</taxon>
        <taxon>Phthiraptera</taxon>
        <taxon>Amblycera</taxon>
        <taxon>Menoponidae</taxon>
        <taxon>Menopon</taxon>
    </lineage>
</organism>
<proteinExistence type="predicted"/>
<dbReference type="AlphaFoldDB" id="A0AAW2HYD7"/>
<feature type="coiled-coil region" evidence="1">
    <location>
        <begin position="590"/>
        <end position="627"/>
    </location>
</feature>
<feature type="coiled-coil region" evidence="1">
    <location>
        <begin position="145"/>
        <end position="179"/>
    </location>
</feature>
<feature type="coiled-coil region" evidence="1">
    <location>
        <begin position="349"/>
        <end position="467"/>
    </location>
</feature>
<dbReference type="EMBL" id="JARGDH010000002">
    <property type="protein sequence ID" value="KAL0274648.1"/>
    <property type="molecule type" value="Genomic_DNA"/>
</dbReference>
<evidence type="ECO:0000259" key="3">
    <source>
        <dbReference type="PROSITE" id="PS50913"/>
    </source>
</evidence>
<sequence>MDKPEEKVSNYIVVSKIPAPVGRFRRSASVRVRGEKANMLSISDTRFPSILEREEFSLKDNRNRSSLSLNLNRSRSQASVLNGNLEDDLDSLDSFVSNASAISTKSSCEHAHFAKNGTTYSGRLHRYIVHCQTTSTEPEEYLTPTQRANKRIKRLKSLLQLAKEKLREKEEEIFRLTREVVELKVFKASANSQCSDSNSPSEAKDLSSEKEENSVINCDASVQALNSPDDIQKLKDFPCDTYNDFSPMKNSFYFEDNNEELLKMSPVSPQHCFGEKTSATPDFLLSSLADSGNFDDMASSVSLHSKDSIGFTITPDFRLPHGEKLPDEVDSFDLKEGDSEKFKILTMYENKLKEKKLEYELELKRIVDEQEEKNVKMMREFEEKLKEEELKFEERWMKLLKTSEEEKQAIVDRFERKLAEEKEKYMEDLVRSQRRKASESFSGDSYIRTVEEEKSIYESSLQRIKSKFENEKLLIETSYDEALKQERKKFEESISIVKETSDCRIKELLNTIAELEDRYKELQPKYEELLNKTTELEKENTNLKESLDEQEERHKNIYLKLYMKGQEAAKLEREHQIAEYAGRAPNKDMIPELLVQLKVTEAELENLKAMYKRLAEAQAKCAQKETRDESNADATLQFLKSAVYYFLTDRENHLEHLRAIESILKFSADERHNIEKNYSWFPGCMVNSSSSFFMFDSTLTFVFIKQSCISSVGVQGACTPSKSPSVCCTCTALSENL</sequence>
<feature type="region of interest" description="Disordered" evidence="2">
    <location>
        <begin position="192"/>
        <end position="212"/>
    </location>
</feature>
<keyword evidence="1" id="KW-0175">Coiled coil</keyword>
<feature type="compositionally biased region" description="Polar residues" evidence="2">
    <location>
        <begin position="192"/>
        <end position="201"/>
    </location>
</feature>
<reference evidence="4" key="1">
    <citation type="journal article" date="2024" name="Gigascience">
        <title>Chromosome-level genome of the poultry shaft louse Menopon gallinae provides insight into the host-switching and adaptive evolution of parasitic lice.</title>
        <authorList>
            <person name="Xu Y."/>
            <person name="Ma L."/>
            <person name="Liu S."/>
            <person name="Liang Y."/>
            <person name="Liu Q."/>
            <person name="He Z."/>
            <person name="Tian L."/>
            <person name="Duan Y."/>
            <person name="Cai W."/>
            <person name="Li H."/>
            <person name="Song F."/>
        </authorList>
    </citation>
    <scope>NUCLEOTIDE SEQUENCE</scope>
    <source>
        <strain evidence="4">Cailab_2023a</strain>
    </source>
</reference>
<gene>
    <name evidence="4" type="ORF">PYX00_002733</name>
</gene>
<evidence type="ECO:0000256" key="1">
    <source>
        <dbReference type="SAM" id="Coils"/>
    </source>
</evidence>
<feature type="domain" description="GRIP" evidence="3">
    <location>
        <begin position="629"/>
        <end position="677"/>
    </location>
</feature>
<dbReference type="Pfam" id="PF01465">
    <property type="entry name" value="GRIP"/>
    <property type="match status" value="1"/>
</dbReference>
<accession>A0AAW2HYD7</accession>
<feature type="compositionally biased region" description="Basic and acidic residues" evidence="2">
    <location>
        <begin position="202"/>
        <end position="212"/>
    </location>
</feature>
<protein>
    <recommendedName>
        <fullName evidence="3">GRIP domain-containing protein</fullName>
    </recommendedName>
</protein>
<evidence type="ECO:0000313" key="4">
    <source>
        <dbReference type="EMBL" id="KAL0274648.1"/>
    </source>
</evidence>
<evidence type="ECO:0000256" key="2">
    <source>
        <dbReference type="SAM" id="MobiDB-lite"/>
    </source>
</evidence>
<dbReference type="PROSITE" id="PS50913">
    <property type="entry name" value="GRIP"/>
    <property type="match status" value="1"/>
</dbReference>
<name>A0AAW2HYD7_9NEOP</name>
<dbReference type="InterPro" id="IPR000237">
    <property type="entry name" value="GRIP_dom"/>
</dbReference>